<proteinExistence type="predicted"/>
<sequence>METNSEFRELAPNLWRKAYPLKMLGADLLRVVTIIRLQSGKLIIHSTAPFTHGDVAAIRALGEPGWLLDGILRHDTFAKEGRAAFPIIPYLAPPGFSEAVGFATEPIMPAPSEWSGEVLAHEIQGAPVARDTALLHVPSRTLVLTELVFNFDDHQPLWTELLLRVAIGGEHHPGMTRPFKAGIKDVEAFKDSMAEILGWDFDRVIVGHGEVIESDGKAKLRSALTAAGF</sequence>
<gene>
    <name evidence="1" type="ORF">BGE01nite_05660</name>
</gene>
<reference evidence="1 2" key="1">
    <citation type="submission" date="2019-07" db="EMBL/GenBank/DDBJ databases">
        <title>Whole genome shotgun sequence of Brevifollis gellanilyticus NBRC 108608.</title>
        <authorList>
            <person name="Hosoyama A."/>
            <person name="Uohara A."/>
            <person name="Ohji S."/>
            <person name="Ichikawa N."/>
        </authorList>
    </citation>
    <scope>NUCLEOTIDE SEQUENCE [LARGE SCALE GENOMIC DNA]</scope>
    <source>
        <strain evidence="1 2">NBRC 108608</strain>
    </source>
</reference>
<dbReference type="AlphaFoldDB" id="A0A512M3F1"/>
<dbReference type="InterPro" id="IPR025638">
    <property type="entry name" value="DUF4336"/>
</dbReference>
<dbReference type="RefSeq" id="WP_146848736.1">
    <property type="nucleotide sequence ID" value="NZ_BKAG01000002.1"/>
</dbReference>
<dbReference type="EMBL" id="BKAG01000002">
    <property type="protein sequence ID" value="GEP41275.1"/>
    <property type="molecule type" value="Genomic_DNA"/>
</dbReference>
<dbReference type="Proteomes" id="UP000321577">
    <property type="component" value="Unassembled WGS sequence"/>
</dbReference>
<organism evidence="1 2">
    <name type="scientific">Brevifollis gellanilyticus</name>
    <dbReference type="NCBI Taxonomy" id="748831"/>
    <lineage>
        <taxon>Bacteria</taxon>
        <taxon>Pseudomonadati</taxon>
        <taxon>Verrucomicrobiota</taxon>
        <taxon>Verrucomicrobiia</taxon>
        <taxon>Verrucomicrobiales</taxon>
        <taxon>Verrucomicrobiaceae</taxon>
    </lineage>
</organism>
<dbReference type="OrthoDB" id="450111at2"/>
<evidence type="ECO:0000313" key="1">
    <source>
        <dbReference type="EMBL" id="GEP41275.1"/>
    </source>
</evidence>
<keyword evidence="2" id="KW-1185">Reference proteome</keyword>
<name>A0A512M3F1_9BACT</name>
<dbReference type="PANTHER" id="PTHR33835">
    <property type="entry name" value="YALI0C07656P"/>
    <property type="match status" value="1"/>
</dbReference>
<comment type="caution">
    <text evidence="1">The sequence shown here is derived from an EMBL/GenBank/DDBJ whole genome shotgun (WGS) entry which is preliminary data.</text>
</comment>
<dbReference type="PANTHER" id="PTHR33835:SF1">
    <property type="entry name" value="METALLO-BETA-LACTAMASE DOMAIN-CONTAINING PROTEIN"/>
    <property type="match status" value="1"/>
</dbReference>
<accession>A0A512M3F1</accession>
<protein>
    <submittedName>
        <fullName evidence="1">Uncharacterized protein</fullName>
    </submittedName>
</protein>
<evidence type="ECO:0000313" key="2">
    <source>
        <dbReference type="Proteomes" id="UP000321577"/>
    </source>
</evidence>